<evidence type="ECO:0000313" key="5">
    <source>
        <dbReference type="EMBL" id="EQC37983.1"/>
    </source>
</evidence>
<proteinExistence type="inferred from homology"/>
<dbReference type="InterPro" id="IPR039331">
    <property type="entry name" value="PAPs-like"/>
</dbReference>
<dbReference type="PANTHER" id="PTHR22953:SF153">
    <property type="entry name" value="PURPLE ACID PHOSPHATASE"/>
    <property type="match status" value="1"/>
</dbReference>
<dbReference type="VEuPathDB" id="FungiDB:SDRG_04413"/>
<dbReference type="GO" id="GO:0046872">
    <property type="term" value="F:metal ion binding"/>
    <property type="evidence" value="ECO:0007669"/>
    <property type="project" value="InterPro"/>
</dbReference>
<dbReference type="GeneID" id="19945140"/>
<comment type="similarity">
    <text evidence="2">Belongs to the metallophosphoesterase superfamily. Purple acid phosphatase family.</text>
</comment>
<accession>T0RZQ1</accession>
<evidence type="ECO:0000313" key="6">
    <source>
        <dbReference type="Proteomes" id="UP000030762"/>
    </source>
</evidence>
<protein>
    <recommendedName>
        <fullName evidence="2">Purple acid phosphatase</fullName>
        <ecNumber evidence="2">3.1.3.2</ecNumber>
    </recommendedName>
</protein>
<keyword evidence="1 2" id="KW-0732">Signal</keyword>
<dbReference type="EMBL" id="JH767142">
    <property type="protein sequence ID" value="EQC37983.1"/>
    <property type="molecule type" value="Genomic_DNA"/>
</dbReference>
<evidence type="ECO:0000259" key="4">
    <source>
        <dbReference type="Pfam" id="PF14008"/>
    </source>
</evidence>
<dbReference type="InterPro" id="IPR029052">
    <property type="entry name" value="Metallo-depent_PP-like"/>
</dbReference>
<dbReference type="InterPro" id="IPR004843">
    <property type="entry name" value="Calcineurin-like_PHP"/>
</dbReference>
<dbReference type="InterPro" id="IPR008963">
    <property type="entry name" value="Purple_acid_Pase-like_N"/>
</dbReference>
<comment type="catalytic activity">
    <reaction evidence="2">
        <text>a phosphate monoester + H2O = an alcohol + phosphate</text>
        <dbReference type="Rhea" id="RHEA:15017"/>
        <dbReference type="ChEBI" id="CHEBI:15377"/>
        <dbReference type="ChEBI" id="CHEBI:30879"/>
        <dbReference type="ChEBI" id="CHEBI:43474"/>
        <dbReference type="ChEBI" id="CHEBI:67140"/>
        <dbReference type="EC" id="3.1.3.2"/>
    </reaction>
</comment>
<dbReference type="PANTHER" id="PTHR22953">
    <property type="entry name" value="ACID PHOSPHATASE RELATED"/>
    <property type="match status" value="1"/>
</dbReference>
<dbReference type="SUPFAM" id="SSF56300">
    <property type="entry name" value="Metallo-dependent phosphatases"/>
    <property type="match status" value="1"/>
</dbReference>
<evidence type="ECO:0000259" key="3">
    <source>
        <dbReference type="Pfam" id="PF00149"/>
    </source>
</evidence>
<keyword evidence="2" id="KW-0378">Hydrolase</keyword>
<dbReference type="Pfam" id="PF14008">
    <property type="entry name" value="Metallophos_C"/>
    <property type="match status" value="1"/>
</dbReference>
<dbReference type="Proteomes" id="UP000030762">
    <property type="component" value="Unassembled WGS sequence"/>
</dbReference>
<dbReference type="GO" id="GO:0003993">
    <property type="term" value="F:acid phosphatase activity"/>
    <property type="evidence" value="ECO:0007669"/>
    <property type="project" value="UniProtKB-EC"/>
</dbReference>
<dbReference type="AlphaFoldDB" id="T0RZQ1"/>
<gene>
    <name evidence="5" type="ORF">SDRG_04413</name>
</gene>
<dbReference type="EC" id="3.1.3.2" evidence="2"/>
<dbReference type="InParanoid" id="T0RZQ1"/>
<dbReference type="Gene3D" id="3.60.21.10">
    <property type="match status" value="1"/>
</dbReference>
<dbReference type="STRING" id="1156394.T0RZQ1"/>
<dbReference type="InterPro" id="IPR025733">
    <property type="entry name" value="PAPs_C"/>
</dbReference>
<feature type="domain" description="Purple acid phosphatase C-terminal" evidence="4">
    <location>
        <begin position="182"/>
        <end position="243"/>
    </location>
</feature>
<name>T0RZQ1_SAPDV</name>
<sequence>MLCIQLARHCSPCSFVLASLASLSLAPPSDSSTPLTVKYGVGNTGKSATSAVHTYKIEGSKYKYNSPNLHTALLCNLTPGASYTYAIEGFTGTFKSIPAATKKTLLSVDGDADTVIFAGDWSYASGCHEDWDKWLQETQPLFSKVPLLGITGNHEVKFEDLYFQYGVDDVMSVFNNKITEGAPTYFTVGMGSHSLYQGAIKPIPKWSKSMSSSLYGHARVIADDDKLTIHFRANGETTTMFDSVEIKRQARVLSRKDRYPWESRVALADYEFIDVLLL</sequence>
<dbReference type="RefSeq" id="XP_008608310.1">
    <property type="nucleotide sequence ID" value="XM_008610088.1"/>
</dbReference>
<dbReference type="Pfam" id="PF00149">
    <property type="entry name" value="Metallophos"/>
    <property type="match status" value="1"/>
</dbReference>
<feature type="signal peptide" evidence="2">
    <location>
        <begin position="1"/>
        <end position="31"/>
    </location>
</feature>
<organism evidence="5 6">
    <name type="scientific">Saprolegnia diclina (strain VS20)</name>
    <dbReference type="NCBI Taxonomy" id="1156394"/>
    <lineage>
        <taxon>Eukaryota</taxon>
        <taxon>Sar</taxon>
        <taxon>Stramenopiles</taxon>
        <taxon>Oomycota</taxon>
        <taxon>Saprolegniomycetes</taxon>
        <taxon>Saprolegniales</taxon>
        <taxon>Saprolegniaceae</taxon>
        <taxon>Saprolegnia</taxon>
    </lineage>
</organism>
<evidence type="ECO:0000256" key="1">
    <source>
        <dbReference type="ARBA" id="ARBA00022729"/>
    </source>
</evidence>
<dbReference type="SUPFAM" id="SSF49363">
    <property type="entry name" value="Purple acid phosphatase, N-terminal domain"/>
    <property type="match status" value="1"/>
</dbReference>
<dbReference type="OrthoDB" id="45007at2759"/>
<reference evidence="5 6" key="1">
    <citation type="submission" date="2012-04" db="EMBL/GenBank/DDBJ databases">
        <title>The Genome Sequence of Saprolegnia declina VS20.</title>
        <authorList>
            <consortium name="The Broad Institute Genome Sequencing Platform"/>
            <person name="Russ C."/>
            <person name="Nusbaum C."/>
            <person name="Tyler B."/>
            <person name="van West P."/>
            <person name="Dieguez-Uribeondo J."/>
            <person name="de Bruijn I."/>
            <person name="Tripathy S."/>
            <person name="Jiang R."/>
            <person name="Young S.K."/>
            <person name="Zeng Q."/>
            <person name="Gargeya S."/>
            <person name="Fitzgerald M."/>
            <person name="Haas B."/>
            <person name="Abouelleil A."/>
            <person name="Alvarado L."/>
            <person name="Arachchi H.M."/>
            <person name="Berlin A."/>
            <person name="Chapman S.B."/>
            <person name="Goldberg J."/>
            <person name="Griggs A."/>
            <person name="Gujja S."/>
            <person name="Hansen M."/>
            <person name="Howarth C."/>
            <person name="Imamovic A."/>
            <person name="Larimer J."/>
            <person name="McCowen C."/>
            <person name="Montmayeur A."/>
            <person name="Murphy C."/>
            <person name="Neiman D."/>
            <person name="Pearson M."/>
            <person name="Priest M."/>
            <person name="Roberts A."/>
            <person name="Saif S."/>
            <person name="Shea T."/>
            <person name="Sisk P."/>
            <person name="Sykes S."/>
            <person name="Wortman J."/>
            <person name="Nusbaum C."/>
            <person name="Birren B."/>
        </authorList>
    </citation>
    <scope>NUCLEOTIDE SEQUENCE [LARGE SCALE GENOMIC DNA]</scope>
    <source>
        <strain evidence="5 6">VS20</strain>
    </source>
</reference>
<feature type="chain" id="PRO_5008452648" description="Purple acid phosphatase" evidence="2">
    <location>
        <begin position="32"/>
        <end position="278"/>
    </location>
</feature>
<evidence type="ECO:0000256" key="2">
    <source>
        <dbReference type="RuleBase" id="RU361203"/>
    </source>
</evidence>
<feature type="domain" description="Calcineurin-like phosphoesterase" evidence="3">
    <location>
        <begin position="108"/>
        <end position="164"/>
    </location>
</feature>
<keyword evidence="6" id="KW-1185">Reference proteome</keyword>